<sequence>MTTTEFWKSYLKATNQKEENALYSGELVFEDSGFTGQTQLSLVLSGAKTATFTPLDVIEINLEPVPSRGEVYVVLDSKEEPCCIIELTDVNIVPLNEIPWDLARRDGENENLSDWQDKMREYLEDEADLCGFEAREDSKIVCEIFKVIYKK</sequence>
<dbReference type="AlphaFoldDB" id="A0A7W8G9D5"/>
<dbReference type="RefSeq" id="WP_184659106.1">
    <property type="nucleotide sequence ID" value="NZ_CP031518.1"/>
</dbReference>
<dbReference type="SMART" id="SM01022">
    <property type="entry name" value="ASCH"/>
    <property type="match status" value="1"/>
</dbReference>
<evidence type="ECO:0000313" key="3">
    <source>
        <dbReference type="Proteomes" id="UP000518887"/>
    </source>
</evidence>
<dbReference type="SUPFAM" id="SSF88697">
    <property type="entry name" value="PUA domain-like"/>
    <property type="match status" value="1"/>
</dbReference>
<dbReference type="Gene3D" id="3.10.400.10">
    <property type="entry name" value="Sulfate adenylyltransferase"/>
    <property type="match status" value="1"/>
</dbReference>
<keyword evidence="3" id="KW-1185">Reference proteome</keyword>
<dbReference type="InterPro" id="IPR009326">
    <property type="entry name" value="DUF984"/>
</dbReference>
<organism evidence="2 3">
    <name type="scientific">Treponema ruminis</name>
    <dbReference type="NCBI Taxonomy" id="744515"/>
    <lineage>
        <taxon>Bacteria</taxon>
        <taxon>Pseudomonadati</taxon>
        <taxon>Spirochaetota</taxon>
        <taxon>Spirochaetia</taxon>
        <taxon>Spirochaetales</taxon>
        <taxon>Treponemataceae</taxon>
        <taxon>Treponema</taxon>
    </lineage>
</organism>
<name>A0A7W8G9D5_9SPIR</name>
<dbReference type="PANTHER" id="PTHR39203">
    <property type="entry name" value="CYTOPLASMIC PROTEIN-RELATED"/>
    <property type="match status" value="1"/>
</dbReference>
<reference evidence="2 3" key="1">
    <citation type="submission" date="2020-08" db="EMBL/GenBank/DDBJ databases">
        <title>Genomic Encyclopedia of Type Strains, Phase IV (KMG-IV): sequencing the most valuable type-strain genomes for metagenomic binning, comparative biology and taxonomic classification.</title>
        <authorList>
            <person name="Goeker M."/>
        </authorList>
    </citation>
    <scope>NUCLEOTIDE SEQUENCE [LARGE SCALE GENOMIC DNA]</scope>
    <source>
        <strain evidence="2 3">DSM 103462</strain>
    </source>
</reference>
<evidence type="ECO:0000313" key="2">
    <source>
        <dbReference type="EMBL" id="MBB5226131.1"/>
    </source>
</evidence>
<dbReference type="PANTHER" id="PTHR39203:SF1">
    <property type="entry name" value="CYTOPLASMIC PROTEIN"/>
    <property type="match status" value="1"/>
</dbReference>
<dbReference type="EMBL" id="JACHFQ010000004">
    <property type="protein sequence ID" value="MBB5226131.1"/>
    <property type="molecule type" value="Genomic_DNA"/>
</dbReference>
<dbReference type="InterPro" id="IPR007374">
    <property type="entry name" value="ASCH_domain"/>
</dbReference>
<dbReference type="Proteomes" id="UP000518887">
    <property type="component" value="Unassembled WGS sequence"/>
</dbReference>
<dbReference type="Pfam" id="PF04266">
    <property type="entry name" value="ASCH"/>
    <property type="match status" value="1"/>
</dbReference>
<protein>
    <submittedName>
        <fullName evidence="2">Uncharacterized protein YhfF</fullName>
    </submittedName>
</protein>
<proteinExistence type="predicted"/>
<evidence type="ECO:0000259" key="1">
    <source>
        <dbReference type="SMART" id="SM01022"/>
    </source>
</evidence>
<accession>A0A7W8G9D5</accession>
<gene>
    <name evidence="2" type="ORF">HNP76_001499</name>
</gene>
<feature type="domain" description="ASCH" evidence="1">
    <location>
        <begin position="34"/>
        <end position="149"/>
    </location>
</feature>
<comment type="caution">
    <text evidence="2">The sequence shown here is derived from an EMBL/GenBank/DDBJ whole genome shotgun (WGS) entry which is preliminary data.</text>
</comment>
<dbReference type="InterPro" id="IPR015947">
    <property type="entry name" value="PUA-like_sf"/>
</dbReference>